<evidence type="ECO:0000256" key="1">
    <source>
        <dbReference type="SAM" id="Phobius"/>
    </source>
</evidence>
<comment type="caution">
    <text evidence="2">The sequence shown here is derived from an EMBL/GenBank/DDBJ whole genome shotgun (WGS) entry which is preliminary data.</text>
</comment>
<feature type="transmembrane region" description="Helical" evidence="1">
    <location>
        <begin position="12"/>
        <end position="33"/>
    </location>
</feature>
<protein>
    <submittedName>
        <fullName evidence="2">Uncharacterized protein</fullName>
    </submittedName>
</protein>
<dbReference type="EMBL" id="BPVZ01000031">
    <property type="protein sequence ID" value="GKV10016.1"/>
    <property type="molecule type" value="Genomic_DNA"/>
</dbReference>
<keyword evidence="3" id="KW-1185">Reference proteome</keyword>
<dbReference type="AlphaFoldDB" id="A0AAV5JGI1"/>
<sequence>MRQGFGAASRSTIFVGVVLALIEGAGIMLNKLLSAPQNMPIMMEQPAPNVAVMPGIPM</sequence>
<evidence type="ECO:0000313" key="2">
    <source>
        <dbReference type="EMBL" id="GKV10016.1"/>
    </source>
</evidence>
<keyword evidence="1" id="KW-0812">Transmembrane</keyword>
<accession>A0AAV5JGI1</accession>
<evidence type="ECO:0000313" key="3">
    <source>
        <dbReference type="Proteomes" id="UP001054252"/>
    </source>
</evidence>
<proteinExistence type="predicted"/>
<keyword evidence="1" id="KW-0472">Membrane</keyword>
<gene>
    <name evidence="2" type="ORF">SLEP1_g21441</name>
</gene>
<name>A0AAV5JGI1_9ROSI</name>
<keyword evidence="1" id="KW-1133">Transmembrane helix</keyword>
<reference evidence="2 3" key="1">
    <citation type="journal article" date="2021" name="Commun. Biol.">
        <title>The genome of Shorea leprosula (Dipterocarpaceae) highlights the ecological relevance of drought in aseasonal tropical rainforests.</title>
        <authorList>
            <person name="Ng K.K.S."/>
            <person name="Kobayashi M.J."/>
            <person name="Fawcett J.A."/>
            <person name="Hatakeyama M."/>
            <person name="Paape T."/>
            <person name="Ng C.H."/>
            <person name="Ang C.C."/>
            <person name="Tnah L.H."/>
            <person name="Lee C.T."/>
            <person name="Nishiyama T."/>
            <person name="Sese J."/>
            <person name="O'Brien M.J."/>
            <person name="Copetti D."/>
            <person name="Mohd Noor M.I."/>
            <person name="Ong R.C."/>
            <person name="Putra M."/>
            <person name="Sireger I.Z."/>
            <person name="Indrioko S."/>
            <person name="Kosugi Y."/>
            <person name="Izuno A."/>
            <person name="Isagi Y."/>
            <person name="Lee S.L."/>
            <person name="Shimizu K.K."/>
        </authorList>
    </citation>
    <scope>NUCLEOTIDE SEQUENCE [LARGE SCALE GENOMIC DNA]</scope>
    <source>
        <strain evidence="2">214</strain>
    </source>
</reference>
<organism evidence="2 3">
    <name type="scientific">Rubroshorea leprosula</name>
    <dbReference type="NCBI Taxonomy" id="152421"/>
    <lineage>
        <taxon>Eukaryota</taxon>
        <taxon>Viridiplantae</taxon>
        <taxon>Streptophyta</taxon>
        <taxon>Embryophyta</taxon>
        <taxon>Tracheophyta</taxon>
        <taxon>Spermatophyta</taxon>
        <taxon>Magnoliopsida</taxon>
        <taxon>eudicotyledons</taxon>
        <taxon>Gunneridae</taxon>
        <taxon>Pentapetalae</taxon>
        <taxon>rosids</taxon>
        <taxon>malvids</taxon>
        <taxon>Malvales</taxon>
        <taxon>Dipterocarpaceae</taxon>
        <taxon>Rubroshorea</taxon>
    </lineage>
</organism>
<dbReference type="Proteomes" id="UP001054252">
    <property type="component" value="Unassembled WGS sequence"/>
</dbReference>